<dbReference type="Gene3D" id="1.10.230.10">
    <property type="entry name" value="Cytochrome P450-Terp, domain 2"/>
    <property type="match status" value="1"/>
</dbReference>
<protein>
    <recommendedName>
        <fullName evidence="2">citrate synthase (unknown stereospecificity)</fullName>
        <ecNumber evidence="2">2.3.3.16</ecNumber>
    </recommendedName>
</protein>
<dbReference type="Proteomes" id="UP001221686">
    <property type="component" value="Unassembled WGS sequence"/>
</dbReference>
<evidence type="ECO:0000256" key="1">
    <source>
        <dbReference type="ARBA" id="ARBA00004751"/>
    </source>
</evidence>
<reference evidence="3 4" key="1">
    <citation type="submission" date="2022-11" db="EMBL/GenBank/DDBJ databases">
        <title>Minimal conservation of predation-associated metabolite biosynthetic gene clusters underscores biosynthetic potential of Myxococcota including descriptions for ten novel species: Archangium lansinium sp. nov., Myxococcus landrumus sp. nov., Nannocystis bai.</title>
        <authorList>
            <person name="Ahearne A."/>
            <person name="Stevens C."/>
            <person name="Dowd S."/>
        </authorList>
    </citation>
    <scope>NUCLEOTIDE SEQUENCE [LARGE SCALE GENOMIC DNA]</scope>
    <source>
        <strain evidence="3 4">BB15-2</strain>
    </source>
</reference>
<proteinExistence type="predicted"/>
<evidence type="ECO:0000313" key="4">
    <source>
        <dbReference type="Proteomes" id="UP001221686"/>
    </source>
</evidence>
<dbReference type="Pfam" id="PF00285">
    <property type="entry name" value="Citrate_synt"/>
    <property type="match status" value="1"/>
</dbReference>
<dbReference type="InterPro" id="IPR002020">
    <property type="entry name" value="Citrate_synthase"/>
</dbReference>
<dbReference type="InterPro" id="IPR016142">
    <property type="entry name" value="Citrate_synth-like_lrg_a-sub"/>
</dbReference>
<comment type="pathway">
    <text evidence="1">Carbohydrate metabolism; tricarboxylic acid cycle; isocitrate from oxaloacetate: step 1/2.</text>
</comment>
<dbReference type="SUPFAM" id="SSF48256">
    <property type="entry name" value="Citrate synthase"/>
    <property type="match status" value="1"/>
</dbReference>
<dbReference type="EC" id="2.3.3.16" evidence="2"/>
<gene>
    <name evidence="3" type="ORF">POL25_32545</name>
</gene>
<sequence>MAAAAEHAPRSPRVRAIQAIVDAMRDAGREHPNFDVGLVALGAALGLPPRTTVAIFAVGRAAGWLAHAFEQRAAGFLLRPRARYVGP</sequence>
<dbReference type="InterPro" id="IPR016143">
    <property type="entry name" value="Citrate_synth-like_sm_a-sub"/>
</dbReference>
<accession>A0ABT5E9S2</accession>
<organism evidence="3 4">
    <name type="scientific">Nannocystis bainbridge</name>
    <dbReference type="NCBI Taxonomy" id="2995303"/>
    <lineage>
        <taxon>Bacteria</taxon>
        <taxon>Pseudomonadati</taxon>
        <taxon>Myxococcota</taxon>
        <taxon>Polyangia</taxon>
        <taxon>Nannocystales</taxon>
        <taxon>Nannocystaceae</taxon>
        <taxon>Nannocystis</taxon>
    </lineage>
</organism>
<dbReference type="EMBL" id="JAQNDL010000003">
    <property type="protein sequence ID" value="MDC0721683.1"/>
    <property type="molecule type" value="Genomic_DNA"/>
</dbReference>
<dbReference type="InterPro" id="IPR036969">
    <property type="entry name" value="Citrate_synthase_sf"/>
</dbReference>
<comment type="caution">
    <text evidence="3">The sequence shown here is derived from an EMBL/GenBank/DDBJ whole genome shotgun (WGS) entry which is preliminary data.</text>
</comment>
<dbReference type="RefSeq" id="WP_272091147.1">
    <property type="nucleotide sequence ID" value="NZ_JAQNDL010000003.1"/>
</dbReference>
<evidence type="ECO:0000313" key="3">
    <source>
        <dbReference type="EMBL" id="MDC0721683.1"/>
    </source>
</evidence>
<name>A0ABT5E9S2_9BACT</name>
<dbReference type="Gene3D" id="1.10.580.10">
    <property type="entry name" value="Citrate Synthase, domain 1"/>
    <property type="match status" value="1"/>
</dbReference>
<evidence type="ECO:0000256" key="2">
    <source>
        <dbReference type="ARBA" id="ARBA00012972"/>
    </source>
</evidence>
<keyword evidence="4" id="KW-1185">Reference proteome</keyword>